<evidence type="ECO:0000313" key="3">
    <source>
        <dbReference type="Proteomes" id="UP000292424"/>
    </source>
</evidence>
<dbReference type="InterPro" id="IPR012341">
    <property type="entry name" value="6hp_glycosidase-like_sf"/>
</dbReference>
<dbReference type="Pfam" id="PF22124">
    <property type="entry name" value="Glyco_hydro_95_cat"/>
    <property type="match status" value="1"/>
</dbReference>
<dbReference type="OrthoDB" id="9768507at2"/>
<dbReference type="GO" id="GO:0004560">
    <property type="term" value="F:alpha-L-fucosidase activity"/>
    <property type="evidence" value="ECO:0007669"/>
    <property type="project" value="TreeGrafter"/>
</dbReference>
<evidence type="ECO:0000313" key="2">
    <source>
        <dbReference type="EMBL" id="QES90050.1"/>
    </source>
</evidence>
<sequence>MNKRIFLIVIFQFAIYAFGQNQVIDWPRMMSEQDIVNNNLTNLWTDGLFTGNGLLGDMIYMSENGESLRVDVGRTDVYDHRPMNGMGDLFNRARLSIGYFLLKPVGKIIKKDGRMDLWNAEVKGTIVTDKGSIQWRSLTFADRNAILFDYSTTGAECNFQWTWCPDSSQSPRIKYKPEFKTIYQANPSGLLKNKNNVYTYWQPLSAGGGYATCWRQKNKSILISIGYDTIDKKGMHYANTIVANMNTDSILSGITRHRNWWHSYYQKSFFSIPDARMQSFYWIQLYKMASATRNDKPAMDLQGPWTHNTPWPAYWYNLNIQLAYSPLYTANHLDIAASMVELVNKNRNNLALNIPAEYRYNAIGVGRSGGPDMVGTPVKVNKSGDTTSSVAELEFGNLNWILFYYWQQYRYGMDIRLKGPLIDLLRKSTNYFFDVMSKDSQGKIHLPYTYSPEYPDRPTRDCNYSLALFKWSCQTLLSLSPKDSQALQWQDVLENITEYPEDSTGLRIGKDIGFTKSHRHYSHLLMIYPLQMMNWEQKENQHLIEESLRTWHKDNSALQGYSFTGGASIYEMMGQGDSAYQYLNRLLDKFVRHNTMYLESGPVIETPLAAVQSIQEMGLQCRDEKIFVFNAIPNSWRNVSFKDLRAPGAFLISGVKKDGVVQWIRVKSLVGGNVRLVTPLDITFAKLTNGKSFPVKRDKDGAIAWKLREGESVIFYSDIKALRSSITSVPIIIGKQNYWGVN</sequence>
<dbReference type="Proteomes" id="UP000292424">
    <property type="component" value="Chromosome"/>
</dbReference>
<protein>
    <recommendedName>
        <fullName evidence="1">Glycosyl hydrolase family 95 catalytic domain-containing protein</fullName>
    </recommendedName>
</protein>
<dbReference type="SUPFAM" id="SSF48208">
    <property type="entry name" value="Six-hairpin glycosidases"/>
    <property type="match status" value="1"/>
</dbReference>
<dbReference type="Gene3D" id="1.50.10.10">
    <property type="match status" value="1"/>
</dbReference>
<organism evidence="2 3">
    <name type="scientific">Rhizosphaericola mali</name>
    <dbReference type="NCBI Taxonomy" id="2545455"/>
    <lineage>
        <taxon>Bacteria</taxon>
        <taxon>Pseudomonadati</taxon>
        <taxon>Bacteroidota</taxon>
        <taxon>Chitinophagia</taxon>
        <taxon>Chitinophagales</taxon>
        <taxon>Chitinophagaceae</taxon>
        <taxon>Rhizosphaericola</taxon>
    </lineage>
</organism>
<dbReference type="PANTHER" id="PTHR31084">
    <property type="entry name" value="ALPHA-L-FUCOSIDASE 2"/>
    <property type="match status" value="1"/>
</dbReference>
<dbReference type="RefSeq" id="WP_131331006.1">
    <property type="nucleotide sequence ID" value="NZ_CP044016.1"/>
</dbReference>
<name>A0A5P2G8H8_9BACT</name>
<gene>
    <name evidence="2" type="ORF">E0W69_015765</name>
</gene>
<proteinExistence type="predicted"/>
<dbReference type="EMBL" id="CP044016">
    <property type="protein sequence ID" value="QES90050.1"/>
    <property type="molecule type" value="Genomic_DNA"/>
</dbReference>
<dbReference type="InterPro" id="IPR054363">
    <property type="entry name" value="GH95_cat"/>
</dbReference>
<dbReference type="PANTHER" id="PTHR31084:SF0">
    <property type="entry name" value="ALPHA-L-FUCOSIDASE 2"/>
    <property type="match status" value="1"/>
</dbReference>
<keyword evidence="3" id="KW-1185">Reference proteome</keyword>
<accession>A0A5P2G8H8</accession>
<dbReference type="KEGG" id="arac:E0W69_015765"/>
<dbReference type="GO" id="GO:0005975">
    <property type="term" value="P:carbohydrate metabolic process"/>
    <property type="evidence" value="ECO:0007669"/>
    <property type="project" value="InterPro"/>
</dbReference>
<dbReference type="InterPro" id="IPR008928">
    <property type="entry name" value="6-hairpin_glycosidase_sf"/>
</dbReference>
<feature type="domain" description="Glycosyl hydrolase family 95 catalytic" evidence="1">
    <location>
        <begin position="286"/>
        <end position="596"/>
    </location>
</feature>
<evidence type="ECO:0000259" key="1">
    <source>
        <dbReference type="Pfam" id="PF22124"/>
    </source>
</evidence>
<reference evidence="2 3" key="1">
    <citation type="submission" date="2019-09" db="EMBL/GenBank/DDBJ databases">
        <title>Complete genome sequence of Arachidicoccus sp. B3-10 isolated from apple orchard soil.</title>
        <authorList>
            <person name="Kim H.S."/>
            <person name="Han K.-I."/>
            <person name="Suh M.K."/>
            <person name="Lee K.C."/>
            <person name="Eom M.K."/>
            <person name="Kim J.-S."/>
            <person name="Kang S.W."/>
            <person name="Sin Y."/>
            <person name="Lee J.-S."/>
        </authorList>
    </citation>
    <scope>NUCLEOTIDE SEQUENCE [LARGE SCALE GENOMIC DNA]</scope>
    <source>
        <strain evidence="2 3">B3-10</strain>
    </source>
</reference>
<dbReference type="AlphaFoldDB" id="A0A5P2G8H8"/>